<evidence type="ECO:0000256" key="5">
    <source>
        <dbReference type="ARBA" id="ARBA00022679"/>
    </source>
</evidence>
<dbReference type="PATRIC" id="fig|745411.4.peg.3197"/>
<evidence type="ECO:0000256" key="9">
    <source>
        <dbReference type="HAMAP-Rule" id="MF_00772"/>
    </source>
</evidence>
<dbReference type="HAMAP" id="MF_00772">
    <property type="entry name" value="OGT"/>
    <property type="match status" value="1"/>
</dbReference>
<dbReference type="AlphaFoldDB" id="K2J0Z5"/>
<evidence type="ECO:0000256" key="4">
    <source>
        <dbReference type="ARBA" id="ARBA00022603"/>
    </source>
</evidence>
<dbReference type="PROSITE" id="PS00374">
    <property type="entry name" value="MGMT"/>
    <property type="match status" value="1"/>
</dbReference>
<keyword evidence="6 9" id="KW-0227">DNA damage</keyword>
<dbReference type="eggNOG" id="COG0350">
    <property type="taxonomic scope" value="Bacteria"/>
</dbReference>
<dbReference type="EC" id="2.1.1.63" evidence="9"/>
<comment type="catalytic activity">
    <reaction evidence="1 9">
        <text>a 4-O-methyl-thymidine in DNA + L-cysteinyl-[protein] = a thymidine in DNA + S-methyl-L-cysteinyl-[protein]</text>
        <dbReference type="Rhea" id="RHEA:53428"/>
        <dbReference type="Rhea" id="RHEA-COMP:10131"/>
        <dbReference type="Rhea" id="RHEA-COMP:10132"/>
        <dbReference type="Rhea" id="RHEA-COMP:13555"/>
        <dbReference type="Rhea" id="RHEA-COMP:13556"/>
        <dbReference type="ChEBI" id="CHEBI:29950"/>
        <dbReference type="ChEBI" id="CHEBI:82612"/>
        <dbReference type="ChEBI" id="CHEBI:137386"/>
        <dbReference type="ChEBI" id="CHEBI:137387"/>
        <dbReference type="EC" id="2.1.1.63"/>
    </reaction>
</comment>
<dbReference type="SUPFAM" id="SSF53155">
    <property type="entry name" value="Methylated DNA-protein cysteine methyltransferase domain"/>
    <property type="match status" value="1"/>
</dbReference>
<protein>
    <recommendedName>
        <fullName evidence="9">Methylated-DNA--protein-cysteine methyltransferase</fullName>
        <ecNumber evidence="9">2.1.1.63</ecNumber>
    </recommendedName>
    <alternativeName>
        <fullName evidence="9">6-O-methylguanine-DNA methyltransferase</fullName>
        <shortName evidence="9">MGMT</shortName>
    </alternativeName>
    <alternativeName>
        <fullName evidence="9">O-6-methylguanine-DNA-alkyltransferase</fullName>
    </alternativeName>
</protein>
<comment type="function">
    <text evidence="9">Involved in the cellular defense against the biological effects of O6-methylguanine (O6-MeG) and O4-methylthymine (O4-MeT) in DNA. Repairs the methylated nucleobase in DNA by stoichiometrically transferring the methyl group to a cysteine residue in the enzyme. This is a suicide reaction: the enzyme is irreversibly inactivated.</text>
</comment>
<keyword evidence="7 9" id="KW-0234">DNA repair</keyword>
<feature type="domain" description="Methylated-DNA-[protein]-cysteine S-methyltransferase DNA binding" evidence="10">
    <location>
        <begin position="77"/>
        <end position="156"/>
    </location>
</feature>
<comment type="catalytic activity">
    <reaction evidence="8 9">
        <text>a 6-O-methyl-2'-deoxyguanosine in DNA + L-cysteinyl-[protein] = S-methyl-L-cysteinyl-[protein] + a 2'-deoxyguanosine in DNA</text>
        <dbReference type="Rhea" id="RHEA:24000"/>
        <dbReference type="Rhea" id="RHEA-COMP:10131"/>
        <dbReference type="Rhea" id="RHEA-COMP:10132"/>
        <dbReference type="Rhea" id="RHEA-COMP:11367"/>
        <dbReference type="Rhea" id="RHEA-COMP:11368"/>
        <dbReference type="ChEBI" id="CHEBI:29950"/>
        <dbReference type="ChEBI" id="CHEBI:82612"/>
        <dbReference type="ChEBI" id="CHEBI:85445"/>
        <dbReference type="ChEBI" id="CHEBI:85448"/>
        <dbReference type="EC" id="2.1.1.63"/>
    </reaction>
</comment>
<comment type="miscellaneous">
    <text evidence="9">This enzyme catalyzes only one turnover and therefore is not strictly catalytic. According to one definition, an enzyme is a biocatalyst that acts repeatedly and over many reaction cycles.</text>
</comment>
<evidence type="ECO:0000256" key="6">
    <source>
        <dbReference type="ARBA" id="ARBA00022763"/>
    </source>
</evidence>
<evidence type="ECO:0000313" key="13">
    <source>
        <dbReference type="Proteomes" id="UP000006755"/>
    </source>
</evidence>
<evidence type="ECO:0000256" key="7">
    <source>
        <dbReference type="ARBA" id="ARBA00023204"/>
    </source>
</evidence>
<feature type="active site" description="Nucleophile; methyl group acceptor" evidence="9">
    <location>
        <position position="128"/>
    </location>
</feature>
<dbReference type="InterPro" id="IPR008332">
    <property type="entry name" value="MethylG_MeTrfase_N"/>
</dbReference>
<dbReference type="GO" id="GO:0006307">
    <property type="term" value="P:DNA alkylation repair"/>
    <property type="evidence" value="ECO:0007669"/>
    <property type="project" value="UniProtKB-UniRule"/>
</dbReference>
<dbReference type="GO" id="GO:0003908">
    <property type="term" value="F:methylated-DNA-[protein]-cysteine S-methyltransferase activity"/>
    <property type="evidence" value="ECO:0007669"/>
    <property type="project" value="UniProtKB-UniRule"/>
</dbReference>
<name>K2J0Z5_9GAMM</name>
<dbReference type="InterPro" id="IPR036217">
    <property type="entry name" value="MethylDNA_cys_MeTrfase_DNAb"/>
</dbReference>
<dbReference type="Pfam" id="PF01035">
    <property type="entry name" value="DNA_binding_1"/>
    <property type="match status" value="1"/>
</dbReference>
<dbReference type="InterPro" id="IPR036631">
    <property type="entry name" value="MGMT_N_sf"/>
</dbReference>
<dbReference type="CDD" id="cd06445">
    <property type="entry name" value="ATase"/>
    <property type="match status" value="1"/>
</dbReference>
<dbReference type="SUPFAM" id="SSF46767">
    <property type="entry name" value="Methylated DNA-protein cysteine methyltransferase, C-terminal domain"/>
    <property type="match status" value="1"/>
</dbReference>
<keyword evidence="3 9" id="KW-0963">Cytoplasm</keyword>
<organism evidence="12 13">
    <name type="scientific">Gallaecimonas xiamenensis 3-C-1</name>
    <dbReference type="NCBI Taxonomy" id="745411"/>
    <lineage>
        <taxon>Bacteria</taxon>
        <taxon>Pseudomonadati</taxon>
        <taxon>Pseudomonadota</taxon>
        <taxon>Gammaproteobacteria</taxon>
        <taxon>Enterobacterales</taxon>
        <taxon>Gallaecimonadaceae</taxon>
        <taxon>Gallaecimonas</taxon>
    </lineage>
</organism>
<evidence type="ECO:0000256" key="2">
    <source>
        <dbReference type="ARBA" id="ARBA00008711"/>
    </source>
</evidence>
<proteinExistence type="inferred from homology"/>
<dbReference type="Proteomes" id="UP000006755">
    <property type="component" value="Unassembled WGS sequence"/>
</dbReference>
<gene>
    <name evidence="12" type="ORF">B3C1_16240</name>
</gene>
<comment type="similarity">
    <text evidence="2 9">Belongs to the MGMT family.</text>
</comment>
<dbReference type="OrthoDB" id="9802228at2"/>
<dbReference type="Pfam" id="PF02870">
    <property type="entry name" value="Methyltransf_1N"/>
    <property type="match status" value="1"/>
</dbReference>
<dbReference type="InterPro" id="IPR036388">
    <property type="entry name" value="WH-like_DNA-bd_sf"/>
</dbReference>
<dbReference type="STRING" id="745411.B3C1_16240"/>
<evidence type="ECO:0000259" key="10">
    <source>
        <dbReference type="Pfam" id="PF01035"/>
    </source>
</evidence>
<comment type="caution">
    <text evidence="12">The sequence shown here is derived from an EMBL/GenBank/DDBJ whole genome shotgun (WGS) entry which is preliminary data.</text>
</comment>
<evidence type="ECO:0000256" key="8">
    <source>
        <dbReference type="ARBA" id="ARBA00049348"/>
    </source>
</evidence>
<dbReference type="RefSeq" id="WP_008486164.1">
    <property type="nucleotide sequence ID" value="NZ_AMRI01000028.1"/>
</dbReference>
<dbReference type="InterPro" id="IPR023546">
    <property type="entry name" value="MGMT"/>
</dbReference>
<sequence length="158" mass="17263">MKNVLPLETPLGVLYLVAEDQALIGAWFAEQKHFPDQDGWQQAPQDPLLQEAARQVAEFFAGQRQQFALPLAPKGTSFQQQVWRQLQAIPFGQTRSYGELAAAMGRPSAVRALAAANGRNPLSILIPCHRVIGANGSLTGYAGGLERKAFLLDLEQQP</sequence>
<dbReference type="InterPro" id="IPR001497">
    <property type="entry name" value="MethylDNA_cys_MeTrfase_AS"/>
</dbReference>
<dbReference type="GO" id="GO:0032259">
    <property type="term" value="P:methylation"/>
    <property type="evidence" value="ECO:0007669"/>
    <property type="project" value="UniProtKB-KW"/>
</dbReference>
<evidence type="ECO:0000313" key="12">
    <source>
        <dbReference type="EMBL" id="EKE68728.1"/>
    </source>
</evidence>
<dbReference type="PANTHER" id="PTHR10815:SF5">
    <property type="entry name" value="METHYLATED-DNA--PROTEIN-CYSTEINE METHYLTRANSFERASE"/>
    <property type="match status" value="1"/>
</dbReference>
<dbReference type="PANTHER" id="PTHR10815">
    <property type="entry name" value="METHYLATED-DNA--PROTEIN-CYSTEINE METHYLTRANSFERASE"/>
    <property type="match status" value="1"/>
</dbReference>
<reference evidence="12 13" key="1">
    <citation type="journal article" date="2012" name="J. Bacteriol.">
        <title>Genome Sequence of Gallaecimonas xiamenensis Type Strain 3-C-1.</title>
        <authorList>
            <person name="Lai Q."/>
            <person name="Wang L."/>
            <person name="Wang W."/>
            <person name="Shao Z."/>
        </authorList>
    </citation>
    <scope>NUCLEOTIDE SEQUENCE [LARGE SCALE GENOMIC DNA]</scope>
    <source>
        <strain evidence="12 13">3-C-1</strain>
    </source>
</reference>
<feature type="domain" description="Methylguanine DNA methyltransferase ribonuclease-like" evidence="11">
    <location>
        <begin position="8"/>
        <end position="73"/>
    </location>
</feature>
<evidence type="ECO:0000256" key="1">
    <source>
        <dbReference type="ARBA" id="ARBA00001286"/>
    </source>
</evidence>
<keyword evidence="4 9" id="KW-0489">Methyltransferase</keyword>
<evidence type="ECO:0000259" key="11">
    <source>
        <dbReference type="Pfam" id="PF02870"/>
    </source>
</evidence>
<dbReference type="NCBIfam" id="TIGR00589">
    <property type="entry name" value="ogt"/>
    <property type="match status" value="1"/>
</dbReference>
<dbReference type="InterPro" id="IPR014048">
    <property type="entry name" value="MethylDNA_cys_MeTrfase_DNA-bd"/>
</dbReference>
<dbReference type="Gene3D" id="3.30.160.70">
    <property type="entry name" value="Methylated DNA-protein cysteine methyltransferase domain"/>
    <property type="match status" value="1"/>
</dbReference>
<keyword evidence="5 9" id="KW-0808">Transferase</keyword>
<comment type="subcellular location">
    <subcellularLocation>
        <location evidence="9">Cytoplasm</location>
    </subcellularLocation>
</comment>
<evidence type="ECO:0000256" key="3">
    <source>
        <dbReference type="ARBA" id="ARBA00022490"/>
    </source>
</evidence>
<dbReference type="GO" id="GO:0005737">
    <property type="term" value="C:cytoplasm"/>
    <property type="evidence" value="ECO:0007669"/>
    <property type="project" value="UniProtKB-SubCell"/>
</dbReference>
<keyword evidence="13" id="KW-1185">Reference proteome</keyword>
<dbReference type="FunFam" id="1.10.10.10:FF:000214">
    <property type="entry name" value="Methylated-DNA--protein-cysteine methyltransferase"/>
    <property type="match status" value="1"/>
</dbReference>
<dbReference type="Gene3D" id="1.10.10.10">
    <property type="entry name" value="Winged helix-like DNA-binding domain superfamily/Winged helix DNA-binding domain"/>
    <property type="match status" value="1"/>
</dbReference>
<dbReference type="EMBL" id="AMRI01000028">
    <property type="protein sequence ID" value="EKE68728.1"/>
    <property type="molecule type" value="Genomic_DNA"/>
</dbReference>
<accession>K2J0Z5</accession>